<protein>
    <submittedName>
        <fullName evidence="2">Cat eye syndrome critical region protein 5-like</fullName>
    </submittedName>
</protein>
<dbReference type="SUPFAM" id="SSF56784">
    <property type="entry name" value="HAD-like"/>
    <property type="match status" value="1"/>
</dbReference>
<dbReference type="Gene3D" id="3.40.50.1000">
    <property type="entry name" value="HAD superfamily/HAD-like"/>
    <property type="match status" value="1"/>
</dbReference>
<proteinExistence type="predicted"/>
<dbReference type="WBParaSite" id="Hba_14398">
    <property type="protein sequence ID" value="Hba_14398"/>
    <property type="gene ID" value="Hba_14398"/>
</dbReference>
<reference evidence="2" key="1">
    <citation type="submission" date="2016-11" db="UniProtKB">
        <authorList>
            <consortium name="WormBaseParasite"/>
        </authorList>
    </citation>
    <scope>IDENTIFICATION</scope>
</reference>
<dbReference type="Proteomes" id="UP000095283">
    <property type="component" value="Unplaced"/>
</dbReference>
<dbReference type="Pfam" id="PF13344">
    <property type="entry name" value="Hydrolase_6"/>
    <property type="match status" value="1"/>
</dbReference>
<keyword evidence="1" id="KW-1185">Reference proteome</keyword>
<evidence type="ECO:0000313" key="2">
    <source>
        <dbReference type="WBParaSite" id="Hba_14398"/>
    </source>
</evidence>
<dbReference type="InterPro" id="IPR023214">
    <property type="entry name" value="HAD_sf"/>
</dbReference>
<accession>A0A1I7XA52</accession>
<name>A0A1I7XA52_HETBA</name>
<dbReference type="AlphaFoldDB" id="A0A1I7XA52"/>
<dbReference type="InterPro" id="IPR006357">
    <property type="entry name" value="HAD-SF_hydro_IIA"/>
</dbReference>
<organism evidence="1 2">
    <name type="scientific">Heterorhabditis bacteriophora</name>
    <name type="common">Entomopathogenic nematode worm</name>
    <dbReference type="NCBI Taxonomy" id="37862"/>
    <lineage>
        <taxon>Eukaryota</taxon>
        <taxon>Metazoa</taxon>
        <taxon>Ecdysozoa</taxon>
        <taxon>Nematoda</taxon>
        <taxon>Chromadorea</taxon>
        <taxon>Rhabditida</taxon>
        <taxon>Rhabditina</taxon>
        <taxon>Rhabditomorpha</taxon>
        <taxon>Strongyloidea</taxon>
        <taxon>Heterorhabditidae</taxon>
        <taxon>Heterorhabditis</taxon>
    </lineage>
</organism>
<evidence type="ECO:0000313" key="1">
    <source>
        <dbReference type="Proteomes" id="UP000095283"/>
    </source>
</evidence>
<sequence length="124" mass="14042">MLTAKRIASLLLRQYGRRVTNSFGIVLDIDGVLLRGRELLPRVKDAFRLITDENNSFQIPTVFLTNGTNCMRKEKAEKLSDHLGFPITPHQVIMAHSPLRMFHDLHKKHVLVVGQSNARSIAEA</sequence>
<dbReference type="InterPro" id="IPR036412">
    <property type="entry name" value="HAD-like_sf"/>
</dbReference>